<dbReference type="PROSITE" id="PS00198">
    <property type="entry name" value="4FE4S_FER_1"/>
    <property type="match status" value="1"/>
</dbReference>
<dbReference type="CDD" id="cd10550">
    <property type="entry name" value="DMSOR_beta_like"/>
    <property type="match status" value="1"/>
</dbReference>
<comment type="function">
    <text evidence="8">Ferredoxins are iron-sulfur proteins that transfer electrons in a wide variety of metabolic reactions.</text>
</comment>
<dbReference type="RefSeq" id="WP_183346934.1">
    <property type="nucleotide sequence ID" value="NZ_BLXY01000003.1"/>
</dbReference>
<evidence type="ECO:0000313" key="12">
    <source>
        <dbReference type="Proteomes" id="UP000568888"/>
    </source>
</evidence>
<evidence type="ECO:0000256" key="5">
    <source>
        <dbReference type="ARBA" id="ARBA00022982"/>
    </source>
</evidence>
<dbReference type="PANTHER" id="PTHR42859">
    <property type="entry name" value="OXIDOREDUCTASE"/>
    <property type="match status" value="1"/>
</dbReference>
<dbReference type="AlphaFoldDB" id="A0A6V8MVG7"/>
<dbReference type="Proteomes" id="UP000831485">
    <property type="component" value="Chromosome"/>
</dbReference>
<protein>
    <recommendedName>
        <fullName evidence="8">Ferredoxin</fullName>
    </recommendedName>
</protein>
<keyword evidence="5 8" id="KW-0249">Electron transport</keyword>
<evidence type="ECO:0000313" key="10">
    <source>
        <dbReference type="EMBL" id="GFO64090.1"/>
    </source>
</evidence>
<dbReference type="GO" id="GO:0051539">
    <property type="term" value="F:4 iron, 4 sulfur cluster binding"/>
    <property type="evidence" value="ECO:0007669"/>
    <property type="project" value="UniProtKB-UniRule"/>
</dbReference>
<feature type="domain" description="4Fe-4S ferredoxin-type" evidence="9">
    <location>
        <begin position="76"/>
        <end position="105"/>
    </location>
</feature>
<dbReference type="PROSITE" id="PS51379">
    <property type="entry name" value="4FE4S_FER_2"/>
    <property type="match status" value="3"/>
</dbReference>
<organism evidence="10 12">
    <name type="scientific">Geomonas paludis</name>
    <dbReference type="NCBI Taxonomy" id="2740185"/>
    <lineage>
        <taxon>Bacteria</taxon>
        <taxon>Pseudomonadati</taxon>
        <taxon>Thermodesulfobacteriota</taxon>
        <taxon>Desulfuromonadia</taxon>
        <taxon>Geobacterales</taxon>
        <taxon>Geobacteraceae</taxon>
        <taxon>Geomonas</taxon>
    </lineage>
</organism>
<evidence type="ECO:0000256" key="7">
    <source>
        <dbReference type="ARBA" id="ARBA00023014"/>
    </source>
</evidence>
<evidence type="ECO:0000256" key="4">
    <source>
        <dbReference type="ARBA" id="ARBA00022723"/>
    </source>
</evidence>
<keyword evidence="6 8" id="KW-0408">Iron</keyword>
<dbReference type="InterPro" id="IPR017896">
    <property type="entry name" value="4Fe4S_Fe-S-bd"/>
</dbReference>
<dbReference type="GO" id="GO:0046872">
    <property type="term" value="F:metal ion binding"/>
    <property type="evidence" value="ECO:0007669"/>
    <property type="project" value="UniProtKB-UniRule"/>
</dbReference>
<keyword evidence="13" id="KW-1185">Reference proteome</keyword>
<feature type="domain" description="4Fe-4S ferredoxin-type" evidence="9">
    <location>
        <begin position="3"/>
        <end position="32"/>
    </location>
</feature>
<evidence type="ECO:0000256" key="2">
    <source>
        <dbReference type="ARBA" id="ARBA00022448"/>
    </source>
</evidence>
<dbReference type="InterPro" id="IPR000813">
    <property type="entry name" value="7Fe_ferredoxin"/>
</dbReference>
<proteinExistence type="predicted"/>
<dbReference type="SUPFAM" id="SSF54862">
    <property type="entry name" value="4Fe-4S ferredoxins"/>
    <property type="match status" value="1"/>
</dbReference>
<feature type="domain" description="4Fe-4S ferredoxin-type" evidence="9">
    <location>
        <begin position="44"/>
        <end position="75"/>
    </location>
</feature>
<gene>
    <name evidence="10" type="ORF">GMPD_20090</name>
    <name evidence="11" type="ORF">M1B72_11695</name>
</gene>
<reference evidence="10" key="2">
    <citation type="journal article" date="2021" name="Int. J. Syst. Evol. Microbiol.">
        <title>Geomonas silvestris sp. nov., Geomonas paludis sp. nov. and Geomonas limicola sp. nov., isolated from terrestrial environments, and emended description of the genus Geomonas.</title>
        <authorList>
            <person name="Itoh H."/>
            <person name="Xu Z."/>
            <person name="Masuda Y."/>
            <person name="Ushijima N."/>
            <person name="Hayakawa C."/>
            <person name="Shiratori Y."/>
            <person name="Senoo K."/>
        </authorList>
    </citation>
    <scope>NUCLEOTIDE SEQUENCE</scope>
    <source>
        <strain evidence="10">Red736</strain>
    </source>
</reference>
<dbReference type="PANTHER" id="PTHR42859:SF10">
    <property type="entry name" value="DIMETHYLSULFOXIDE REDUCTASE CHAIN B"/>
    <property type="match status" value="1"/>
</dbReference>
<dbReference type="Pfam" id="PF13247">
    <property type="entry name" value="Fer4_11"/>
    <property type="match status" value="1"/>
</dbReference>
<dbReference type="EMBL" id="BLXY01000003">
    <property type="protein sequence ID" value="GFO64090.1"/>
    <property type="molecule type" value="Genomic_DNA"/>
</dbReference>
<dbReference type="PRINTS" id="PR00354">
    <property type="entry name" value="7FE8SFRDOXIN"/>
</dbReference>
<comment type="cofactor">
    <cofactor evidence="1 8">
        <name>[4Fe-4S] cluster</name>
        <dbReference type="ChEBI" id="CHEBI:49883"/>
    </cofactor>
</comment>
<keyword evidence="2 8" id="KW-0813">Transport</keyword>
<evidence type="ECO:0000256" key="3">
    <source>
        <dbReference type="ARBA" id="ARBA00022485"/>
    </source>
</evidence>
<dbReference type="GO" id="GO:0009055">
    <property type="term" value="F:electron transfer activity"/>
    <property type="evidence" value="ECO:0007669"/>
    <property type="project" value="UniProtKB-UniRule"/>
</dbReference>
<keyword evidence="7 8" id="KW-0411">Iron-sulfur</keyword>
<evidence type="ECO:0000313" key="11">
    <source>
        <dbReference type="EMBL" id="UPU34118.1"/>
    </source>
</evidence>
<dbReference type="Gene3D" id="3.30.70.20">
    <property type="match status" value="2"/>
</dbReference>
<evidence type="ECO:0000256" key="6">
    <source>
        <dbReference type="ARBA" id="ARBA00023004"/>
    </source>
</evidence>
<accession>A0A6V8MVG7</accession>
<dbReference type="InterPro" id="IPR017900">
    <property type="entry name" value="4Fe4S_Fe_S_CS"/>
</dbReference>
<dbReference type="EMBL" id="CP096574">
    <property type="protein sequence ID" value="UPU34118.1"/>
    <property type="molecule type" value="Genomic_DNA"/>
</dbReference>
<evidence type="ECO:0000313" key="13">
    <source>
        <dbReference type="Proteomes" id="UP000831485"/>
    </source>
</evidence>
<dbReference type="Proteomes" id="UP000568888">
    <property type="component" value="Unassembled WGS sequence"/>
</dbReference>
<reference evidence="11" key="3">
    <citation type="submission" date="2022-04" db="EMBL/GenBank/DDBJ databases">
        <authorList>
            <person name="Liu G."/>
        </authorList>
    </citation>
    <scope>NUCLEOTIDE SEQUENCE</scope>
    <source>
        <strain evidence="11">RG22</strain>
    </source>
</reference>
<keyword evidence="4 8" id="KW-0479">Metal-binding</keyword>
<name>A0A6V8MVG7_9BACT</name>
<evidence type="ECO:0000256" key="8">
    <source>
        <dbReference type="RuleBase" id="RU365098"/>
    </source>
</evidence>
<reference evidence="12" key="1">
    <citation type="submission" date="2020-06" db="EMBL/GenBank/DDBJ databases">
        <title>Draft genomic sequecing of Geomonas sp. Red736.</title>
        <authorList>
            <person name="Itoh H."/>
            <person name="Xu Z.X."/>
            <person name="Ushijima N."/>
            <person name="Masuda Y."/>
            <person name="Shiratori Y."/>
            <person name="Senoo K."/>
        </authorList>
    </citation>
    <scope>NUCLEOTIDE SEQUENCE [LARGE SCALE GENOMIC DNA]</scope>
    <source>
        <strain evidence="12">Red736</strain>
    </source>
</reference>
<dbReference type="Pfam" id="PF12800">
    <property type="entry name" value="Fer4_4"/>
    <property type="match status" value="1"/>
</dbReference>
<sequence>MKKELFANPDLCTGCNRCTLACSANKEGVFQPSKARMRVTNFPLRGFSVPNICFQCPKANCLEACPTDAMFRGADGVVRLNRDLCSGCGACVTACPYGMVEQDAKGIPYKCDLCDGDPACAKECHSEALVHAAGDAALFQLKAAQMKTRHNSGTPLEKRHKIAEALKKNSRG</sequence>
<dbReference type="InterPro" id="IPR050294">
    <property type="entry name" value="RnfB_subfamily"/>
</dbReference>
<keyword evidence="3 8" id="KW-0004">4Fe-4S</keyword>
<evidence type="ECO:0000259" key="9">
    <source>
        <dbReference type="PROSITE" id="PS51379"/>
    </source>
</evidence>
<evidence type="ECO:0000256" key="1">
    <source>
        <dbReference type="ARBA" id="ARBA00001966"/>
    </source>
</evidence>